<dbReference type="GO" id="GO:0005886">
    <property type="term" value="C:plasma membrane"/>
    <property type="evidence" value="ECO:0007669"/>
    <property type="project" value="UniProtKB-SubCell"/>
</dbReference>
<dbReference type="GO" id="GO:0016989">
    <property type="term" value="F:sigma factor antagonist activity"/>
    <property type="evidence" value="ECO:0007669"/>
    <property type="project" value="TreeGrafter"/>
</dbReference>
<evidence type="ECO:0000256" key="8">
    <source>
        <dbReference type="ARBA" id="ARBA00023163"/>
    </source>
</evidence>
<evidence type="ECO:0000256" key="10">
    <source>
        <dbReference type="ARBA" id="ARBA00030803"/>
    </source>
</evidence>
<evidence type="ECO:0000256" key="2">
    <source>
        <dbReference type="ARBA" id="ARBA00004236"/>
    </source>
</evidence>
<evidence type="ECO:0000256" key="4">
    <source>
        <dbReference type="ARBA" id="ARBA00022692"/>
    </source>
</evidence>
<dbReference type="Pfam" id="PF22618">
    <property type="entry name" value="RskA_N"/>
    <property type="match status" value="1"/>
</dbReference>
<evidence type="ECO:0000256" key="3">
    <source>
        <dbReference type="ARBA" id="ARBA00022475"/>
    </source>
</evidence>
<accession>A0A0U4CQ81</accession>
<evidence type="ECO:0000256" key="5">
    <source>
        <dbReference type="ARBA" id="ARBA00022989"/>
    </source>
</evidence>
<dbReference type="KEGG" id="aer:AERYTH_08675"/>
<dbReference type="EMBL" id="CP011502">
    <property type="protein sequence ID" value="ALX04764.1"/>
    <property type="molecule type" value="Genomic_DNA"/>
</dbReference>
<evidence type="ECO:0000256" key="1">
    <source>
        <dbReference type="ARBA" id="ARBA00004167"/>
    </source>
</evidence>
<dbReference type="PATRIC" id="fig|2041.4.peg.1817"/>
<dbReference type="InterPro" id="IPR018764">
    <property type="entry name" value="RskA_C"/>
</dbReference>
<dbReference type="STRING" id="2041.AERYTH_08675"/>
<gene>
    <name evidence="13" type="ORF">AERYTH_08675</name>
</gene>
<evidence type="ECO:0000259" key="12">
    <source>
        <dbReference type="Pfam" id="PF22618"/>
    </source>
</evidence>
<dbReference type="OrthoDB" id="153510at2"/>
<evidence type="ECO:0000256" key="7">
    <source>
        <dbReference type="ARBA" id="ARBA00023136"/>
    </source>
</evidence>
<dbReference type="GO" id="GO:0006417">
    <property type="term" value="P:regulation of translation"/>
    <property type="evidence" value="ECO:0007669"/>
    <property type="project" value="TreeGrafter"/>
</dbReference>
<dbReference type="InterPro" id="IPR053877">
    <property type="entry name" value="RskA_N"/>
</dbReference>
<keyword evidence="6" id="KW-0805">Transcription regulation</keyword>
<proteinExistence type="predicted"/>
<evidence type="ECO:0000313" key="13">
    <source>
        <dbReference type="EMBL" id="ALX04764.1"/>
    </source>
</evidence>
<dbReference type="RefSeq" id="WP_067857325.1">
    <property type="nucleotide sequence ID" value="NZ_CP011502.1"/>
</dbReference>
<keyword evidence="7" id="KW-0472">Membrane</keyword>
<sequence length="234" mass="24405">MTHDLHTLAAPYALDALDPHERARFEGHLDQCAECRQELRGFHLTALRLAEAEADTPPPALRARLLAEVSATAQERPVVTTLAQHGRIRRAGPRLLVAASVLVAAGAIGGYVSEHQRADSLQADSARISAVMVAGDATMLDGKVRTGGTMRVVASPSHDAAVVMGSDLKPLDDGHVYQVWAMHDGVPRSLGVLGNGAGMIYAQDIAGSDAFAVTVEPDGGSPAPTTDPVAAMPA</sequence>
<dbReference type="InterPro" id="IPR041916">
    <property type="entry name" value="Anti_sigma_zinc_sf"/>
</dbReference>
<feature type="domain" description="Anti-sigma K factor RskA C-terminal" evidence="11">
    <location>
        <begin position="97"/>
        <end position="229"/>
    </location>
</feature>
<evidence type="ECO:0000256" key="6">
    <source>
        <dbReference type="ARBA" id="ARBA00023015"/>
    </source>
</evidence>
<name>A0A0U4CQ81_9ACTN</name>
<protein>
    <recommendedName>
        <fullName evidence="10">Regulator of SigK</fullName>
    </recommendedName>
    <alternativeName>
        <fullName evidence="9">Sigma-K anti-sigma factor RskA</fullName>
    </alternativeName>
</protein>
<dbReference type="Proteomes" id="UP000067689">
    <property type="component" value="Chromosome"/>
</dbReference>
<dbReference type="Gene3D" id="1.10.10.1320">
    <property type="entry name" value="Anti-sigma factor, zinc-finger domain"/>
    <property type="match status" value="1"/>
</dbReference>
<evidence type="ECO:0000256" key="9">
    <source>
        <dbReference type="ARBA" id="ARBA00029829"/>
    </source>
</evidence>
<dbReference type="AlphaFoldDB" id="A0A0U4CQ81"/>
<dbReference type="PANTHER" id="PTHR37461:SF1">
    <property type="entry name" value="ANTI-SIGMA-K FACTOR RSKA"/>
    <property type="match status" value="1"/>
</dbReference>
<evidence type="ECO:0000259" key="11">
    <source>
        <dbReference type="Pfam" id="PF10099"/>
    </source>
</evidence>
<keyword evidence="5" id="KW-1133">Transmembrane helix</keyword>
<dbReference type="InterPro" id="IPR051474">
    <property type="entry name" value="Anti-sigma-K/W_factor"/>
</dbReference>
<keyword evidence="3" id="KW-1003">Cell membrane</keyword>
<comment type="subcellular location">
    <subcellularLocation>
        <location evidence="2">Cell membrane</location>
    </subcellularLocation>
    <subcellularLocation>
        <location evidence="1">Membrane</location>
        <topology evidence="1">Single-pass membrane protein</topology>
    </subcellularLocation>
</comment>
<evidence type="ECO:0000313" key="14">
    <source>
        <dbReference type="Proteomes" id="UP000067689"/>
    </source>
</evidence>
<dbReference type="PANTHER" id="PTHR37461">
    <property type="entry name" value="ANTI-SIGMA-K FACTOR RSKA"/>
    <property type="match status" value="1"/>
</dbReference>
<organism evidence="13 14">
    <name type="scientific">Aeromicrobium erythreum</name>
    <dbReference type="NCBI Taxonomy" id="2041"/>
    <lineage>
        <taxon>Bacteria</taxon>
        <taxon>Bacillati</taxon>
        <taxon>Actinomycetota</taxon>
        <taxon>Actinomycetes</taxon>
        <taxon>Propionibacteriales</taxon>
        <taxon>Nocardioidaceae</taxon>
        <taxon>Aeromicrobium</taxon>
    </lineage>
</organism>
<keyword evidence="14" id="KW-1185">Reference proteome</keyword>
<keyword evidence="4" id="KW-0812">Transmembrane</keyword>
<dbReference type="Pfam" id="PF10099">
    <property type="entry name" value="RskA_C"/>
    <property type="match status" value="1"/>
</dbReference>
<keyword evidence="8" id="KW-0804">Transcription</keyword>
<feature type="domain" description="Anti-sigma-K factor RskA N-terminal" evidence="12">
    <location>
        <begin position="5"/>
        <end position="36"/>
    </location>
</feature>
<reference evidence="13 14" key="1">
    <citation type="journal article" date="1991" name="Int. J. Syst. Bacteriol.">
        <title>Description of the erythromycin-producing bacterium Arthrobacter sp. strain NRRL B-3381 as Aeromicrobium erythreum gen. nov., sp. nov.</title>
        <authorList>
            <person name="Miller E.S."/>
            <person name="Woese C.R."/>
            <person name="Brenner S."/>
        </authorList>
    </citation>
    <scope>NUCLEOTIDE SEQUENCE [LARGE SCALE GENOMIC DNA]</scope>
    <source>
        <strain evidence="13 14">AR18</strain>
    </source>
</reference>